<evidence type="ECO:0000313" key="3">
    <source>
        <dbReference type="EMBL" id="ACL56426.1"/>
    </source>
</evidence>
<dbReference type="Pfam" id="PF09361">
    <property type="entry name" value="Phasin_2"/>
    <property type="match status" value="1"/>
</dbReference>
<protein>
    <recommendedName>
        <fullName evidence="2">Phasin domain-containing protein</fullName>
    </recommendedName>
</protein>
<dbReference type="STRING" id="460265.Mnod_1429"/>
<reference evidence="3 4" key="1">
    <citation type="submission" date="2009-01" db="EMBL/GenBank/DDBJ databases">
        <title>Complete sequence of chromosome of Methylobacterium nodulans ORS 2060.</title>
        <authorList>
            <consortium name="US DOE Joint Genome Institute"/>
            <person name="Lucas S."/>
            <person name="Copeland A."/>
            <person name="Lapidus A."/>
            <person name="Glavina del Rio T."/>
            <person name="Dalin E."/>
            <person name="Tice H."/>
            <person name="Bruce D."/>
            <person name="Goodwin L."/>
            <person name="Pitluck S."/>
            <person name="Sims D."/>
            <person name="Brettin T."/>
            <person name="Detter J.C."/>
            <person name="Han C."/>
            <person name="Larimer F."/>
            <person name="Land M."/>
            <person name="Hauser L."/>
            <person name="Kyrpides N."/>
            <person name="Ivanova N."/>
            <person name="Marx C.J."/>
            <person name="Richardson P."/>
        </authorList>
    </citation>
    <scope>NUCLEOTIDE SEQUENCE [LARGE SCALE GENOMIC DNA]</scope>
    <source>
        <strain evidence="4">LMG 21967 / CNCM I-2342 / ORS 2060</strain>
    </source>
</reference>
<sequence length="198" mass="22037">MAVTRQHEQSKRNEQVRKFSASAQEAIDRSADQGSDPVRLAEENLNRASDLGNQVADSAQQIMQMSVEMIARNTRAINDQVARSFGFDGEDSERLAGQSRQNTEAIARCGTVLTRAVQDAFRNSFELGQKRWQRNLEGLNKLTRAKSVQELAVLQSEVALESLQNFVQDTRAIAESSLRAIEEASKIVSSVKPLTMVR</sequence>
<dbReference type="OrthoDB" id="8019734at2"/>
<feature type="compositionally biased region" description="Basic and acidic residues" evidence="1">
    <location>
        <begin position="1"/>
        <end position="17"/>
    </location>
</feature>
<organism evidence="3 4">
    <name type="scientific">Methylobacterium nodulans (strain LMG 21967 / CNCM I-2342 / ORS 2060)</name>
    <dbReference type="NCBI Taxonomy" id="460265"/>
    <lineage>
        <taxon>Bacteria</taxon>
        <taxon>Pseudomonadati</taxon>
        <taxon>Pseudomonadota</taxon>
        <taxon>Alphaproteobacteria</taxon>
        <taxon>Hyphomicrobiales</taxon>
        <taxon>Methylobacteriaceae</taxon>
        <taxon>Methylobacterium</taxon>
    </lineage>
</organism>
<name>B8INA0_METNO</name>
<proteinExistence type="predicted"/>
<dbReference type="AlphaFoldDB" id="B8INA0"/>
<feature type="region of interest" description="Disordered" evidence="1">
    <location>
        <begin position="1"/>
        <end position="36"/>
    </location>
</feature>
<accession>B8INA0</accession>
<keyword evidence="4" id="KW-1185">Reference proteome</keyword>
<dbReference type="EMBL" id="CP001349">
    <property type="protein sequence ID" value="ACL56426.1"/>
    <property type="molecule type" value="Genomic_DNA"/>
</dbReference>
<evidence type="ECO:0000313" key="4">
    <source>
        <dbReference type="Proteomes" id="UP000008207"/>
    </source>
</evidence>
<evidence type="ECO:0000259" key="2">
    <source>
        <dbReference type="Pfam" id="PF09361"/>
    </source>
</evidence>
<dbReference type="Proteomes" id="UP000008207">
    <property type="component" value="Chromosome"/>
</dbReference>
<dbReference type="eggNOG" id="COG5490">
    <property type="taxonomic scope" value="Bacteria"/>
</dbReference>
<dbReference type="KEGG" id="mno:Mnod_1429"/>
<dbReference type="HOGENOM" id="CLU_1394929_0_0_5"/>
<evidence type="ECO:0000256" key="1">
    <source>
        <dbReference type="SAM" id="MobiDB-lite"/>
    </source>
</evidence>
<dbReference type="RefSeq" id="WP_015928122.1">
    <property type="nucleotide sequence ID" value="NC_011894.1"/>
</dbReference>
<feature type="domain" description="Phasin" evidence="2">
    <location>
        <begin position="94"/>
        <end position="189"/>
    </location>
</feature>
<gene>
    <name evidence="3" type="ordered locus">Mnod_1429</name>
</gene>
<dbReference type="InterPro" id="IPR018968">
    <property type="entry name" value="Phasin"/>
</dbReference>